<dbReference type="GO" id="GO:0005829">
    <property type="term" value="C:cytosol"/>
    <property type="evidence" value="ECO:0007669"/>
    <property type="project" value="TreeGrafter"/>
</dbReference>
<keyword evidence="2" id="KW-0808">Transferase</keyword>
<dbReference type="Pfam" id="PF07804">
    <property type="entry name" value="HipA_C"/>
    <property type="match status" value="1"/>
</dbReference>
<accession>A0A917V8V7</accession>
<protein>
    <submittedName>
        <fullName evidence="6">Phosphatidylinositol kinase</fullName>
    </submittedName>
</protein>
<gene>
    <name evidence="6" type="ORF">GCM10011591_23590</name>
</gene>
<name>A0A917V8V7_9NOCA</name>
<evidence type="ECO:0000313" key="6">
    <source>
        <dbReference type="EMBL" id="GGK51278.1"/>
    </source>
</evidence>
<comment type="caution">
    <text evidence="6">The sequence shown here is derived from an EMBL/GenBank/DDBJ whole genome shotgun (WGS) entry which is preliminary data.</text>
</comment>
<dbReference type="Gene3D" id="1.10.1070.20">
    <property type="match status" value="1"/>
</dbReference>
<dbReference type="InterPro" id="IPR052028">
    <property type="entry name" value="HipA_Ser/Thr_kinase"/>
</dbReference>
<sequence length="411" mass="44558">MTDQLAVWVDINGETVPVGTAYFTHRGSLATAFGYRQDYLRRPDAYALDPSLPLYQGQHHVASLPGAFADSAPDRWGRNLIRQRLRGRDQSTKARALTSVDFLTGVGDYTRQGALRFSAEGASDFLDPDSAVPKMIELPQLLRAADHLARDDHDFSDLKLLLAAGTATLGGARPKASVRDGDTLYIAKFGHHADNWDVMAWEKTAIDLAELAGIATPRHSLHRVDGRGVLVLERFDREGSTRIGYVSAMTMIGGRDGGGHDYLDVIEELPDQGDQPAEDLAALWRRVAFSVAIHNTDDHLRNHGFLRTRGGWRLAPVFDINPNPEAAEPRMTSIAGARVGAEEVDGLAVLAEACGIGPRQAATILSEVLAATAQWESVAARNGIGASERSRFTSAFENLRPALTEFIAASG</sequence>
<keyword evidence="7" id="KW-1185">Reference proteome</keyword>
<evidence type="ECO:0000256" key="2">
    <source>
        <dbReference type="ARBA" id="ARBA00022679"/>
    </source>
</evidence>
<dbReference type="RefSeq" id="WP_188828945.1">
    <property type="nucleotide sequence ID" value="NZ_BMMW01000002.1"/>
</dbReference>
<evidence type="ECO:0000256" key="3">
    <source>
        <dbReference type="ARBA" id="ARBA00022777"/>
    </source>
</evidence>
<dbReference type="AlphaFoldDB" id="A0A917V8V7"/>
<reference evidence="6" key="1">
    <citation type="journal article" date="2014" name="Int. J. Syst. Evol. Microbiol.">
        <title>Complete genome sequence of Corynebacterium casei LMG S-19264T (=DSM 44701T), isolated from a smear-ripened cheese.</title>
        <authorList>
            <consortium name="US DOE Joint Genome Institute (JGI-PGF)"/>
            <person name="Walter F."/>
            <person name="Albersmeier A."/>
            <person name="Kalinowski J."/>
            <person name="Ruckert C."/>
        </authorList>
    </citation>
    <scope>NUCLEOTIDE SEQUENCE</scope>
    <source>
        <strain evidence="6">CGMCC 4.7278</strain>
    </source>
</reference>
<evidence type="ECO:0000313" key="7">
    <source>
        <dbReference type="Proteomes" id="UP000612956"/>
    </source>
</evidence>
<comment type="similarity">
    <text evidence="1">Belongs to the HipA Ser/Thr kinase family.</text>
</comment>
<evidence type="ECO:0000259" key="5">
    <source>
        <dbReference type="Pfam" id="PF13657"/>
    </source>
</evidence>
<evidence type="ECO:0000256" key="1">
    <source>
        <dbReference type="ARBA" id="ARBA00010164"/>
    </source>
</evidence>
<reference evidence="6" key="2">
    <citation type="submission" date="2020-09" db="EMBL/GenBank/DDBJ databases">
        <authorList>
            <person name="Sun Q."/>
            <person name="Zhou Y."/>
        </authorList>
    </citation>
    <scope>NUCLEOTIDE SEQUENCE</scope>
    <source>
        <strain evidence="6">CGMCC 4.7278</strain>
    </source>
</reference>
<dbReference type="PANTHER" id="PTHR37419:SF8">
    <property type="entry name" value="TOXIN YJJJ"/>
    <property type="match status" value="1"/>
</dbReference>
<dbReference type="PANTHER" id="PTHR37419">
    <property type="entry name" value="SERINE/THREONINE-PROTEIN KINASE TOXIN HIPA"/>
    <property type="match status" value="1"/>
</dbReference>
<dbReference type="Pfam" id="PF13657">
    <property type="entry name" value="Couple_hipA"/>
    <property type="match status" value="1"/>
</dbReference>
<dbReference type="InterPro" id="IPR012893">
    <property type="entry name" value="HipA-like_C"/>
</dbReference>
<proteinExistence type="inferred from homology"/>
<organism evidence="6 7">
    <name type="scientific">Nocardia camponoti</name>
    <dbReference type="NCBI Taxonomy" id="1616106"/>
    <lineage>
        <taxon>Bacteria</taxon>
        <taxon>Bacillati</taxon>
        <taxon>Actinomycetota</taxon>
        <taxon>Actinomycetes</taxon>
        <taxon>Mycobacteriales</taxon>
        <taxon>Nocardiaceae</taxon>
        <taxon>Nocardia</taxon>
    </lineage>
</organism>
<dbReference type="InterPro" id="IPR017508">
    <property type="entry name" value="HipA_N1"/>
</dbReference>
<dbReference type="Proteomes" id="UP000612956">
    <property type="component" value="Unassembled WGS sequence"/>
</dbReference>
<evidence type="ECO:0000259" key="4">
    <source>
        <dbReference type="Pfam" id="PF07804"/>
    </source>
</evidence>
<feature type="domain" description="HipA N-terminal subdomain 1" evidence="5">
    <location>
        <begin position="16"/>
        <end position="92"/>
    </location>
</feature>
<feature type="domain" description="HipA-like C-terminal" evidence="4">
    <location>
        <begin position="168"/>
        <end position="375"/>
    </location>
</feature>
<keyword evidence="3 6" id="KW-0418">Kinase</keyword>
<dbReference type="EMBL" id="BMMW01000002">
    <property type="protein sequence ID" value="GGK51278.1"/>
    <property type="molecule type" value="Genomic_DNA"/>
</dbReference>
<dbReference type="GO" id="GO:0004674">
    <property type="term" value="F:protein serine/threonine kinase activity"/>
    <property type="evidence" value="ECO:0007669"/>
    <property type="project" value="TreeGrafter"/>
</dbReference>